<protein>
    <recommendedName>
        <fullName evidence="2">Phosphatidate phosphatase APP1 catalytic domain-containing protein</fullName>
    </recommendedName>
</protein>
<dbReference type="GO" id="GO:0008195">
    <property type="term" value="F:phosphatidate phosphatase activity"/>
    <property type="evidence" value="ECO:0007669"/>
    <property type="project" value="InterPro"/>
</dbReference>
<reference evidence="3 4" key="1">
    <citation type="submission" date="2014-03" db="EMBL/GenBank/DDBJ databases">
        <title>Genomics of Bifidobacteria.</title>
        <authorList>
            <person name="Ventura M."/>
            <person name="Milani C."/>
            <person name="Lugli G.A."/>
        </authorList>
    </citation>
    <scope>NUCLEOTIDE SEQUENCE [LARGE SCALE GENOMIC DNA]</scope>
    <source>
        <strain evidence="3 4">DSM 22767</strain>
    </source>
</reference>
<feature type="domain" description="Phosphatidate phosphatase APP1 catalytic" evidence="2">
    <location>
        <begin position="250"/>
        <end position="400"/>
    </location>
</feature>
<dbReference type="InterPro" id="IPR052935">
    <property type="entry name" value="Mg2+_PAP"/>
</dbReference>
<dbReference type="PANTHER" id="PTHR28208">
    <property type="entry name" value="PHOSPHATIDATE PHOSPHATASE APP1"/>
    <property type="match status" value="1"/>
</dbReference>
<dbReference type="Proteomes" id="UP000029096">
    <property type="component" value="Unassembled WGS sequence"/>
</dbReference>
<organism evidence="3 4">
    <name type="scientific">Bifidobacterium bohemicum DSM 22767</name>
    <dbReference type="NCBI Taxonomy" id="1437606"/>
    <lineage>
        <taxon>Bacteria</taxon>
        <taxon>Bacillati</taxon>
        <taxon>Actinomycetota</taxon>
        <taxon>Actinomycetes</taxon>
        <taxon>Bifidobacteriales</taxon>
        <taxon>Bifidobacteriaceae</taxon>
        <taxon>Bifidobacterium</taxon>
    </lineage>
</organism>
<evidence type="ECO:0000313" key="3">
    <source>
        <dbReference type="EMBL" id="KFI45793.1"/>
    </source>
</evidence>
<dbReference type="AlphaFoldDB" id="A0A086ZGZ3"/>
<sequence>MGRSLAPADDDVLTGQTGGYDASVEAGDDAGAARRIRDRTSLDGEQDPERQEDHLAAVDMPTVPIRLHRARVPFGSATAVAHPKRANAIPFAHIAHHVADATFDLWMRFGMKMARGLGWYPKVDSYTGYGTDDHVRFICRTLMAPRGSKSGAVLRGIHGMLAVPAPNVRVRVAIDDVPSATVQIGDPDDGGQAKTPLDGGRPCAVSDASGYLELIAEQGLEPGAHRVQYAVEHRMPVSADFYVIAPGTKVGIISDVDDTIMVTNAPSLLKAAYNFLLTNPRKRNAVPGMSALYAKLSDMLPDAPFFYLSTSPWNVESVIRHFISEHGFPAGPLLLRDFDPGSKTFAPTAVAHKLEFAEQLMKDFPDMRFILIGDDGQRDPTTYATIAHRHPGRVLAIAIRSLGPRETSLLSSRGLTSTQPMPVVDVPVFTGTTGANLMRTMLPYLHHVLD</sequence>
<evidence type="ECO:0000256" key="1">
    <source>
        <dbReference type="SAM" id="MobiDB-lite"/>
    </source>
</evidence>
<accession>A0A086ZGZ3</accession>
<name>A0A086ZGZ3_9BIFI</name>
<dbReference type="Pfam" id="PF09949">
    <property type="entry name" value="APP1_cat"/>
    <property type="match status" value="1"/>
</dbReference>
<gene>
    <name evidence="3" type="ORF">BBOH_0595</name>
</gene>
<dbReference type="InterPro" id="IPR019236">
    <property type="entry name" value="APP1_cat"/>
</dbReference>
<dbReference type="STRING" id="1437606.BBOH_0595"/>
<proteinExistence type="predicted"/>
<evidence type="ECO:0000313" key="4">
    <source>
        <dbReference type="Proteomes" id="UP000029096"/>
    </source>
</evidence>
<dbReference type="PANTHER" id="PTHR28208:SF3">
    <property type="entry name" value="PHOSPHATIDATE PHOSPHATASE APP1"/>
    <property type="match status" value="1"/>
</dbReference>
<dbReference type="eggNOG" id="COG4850">
    <property type="taxonomic scope" value="Bacteria"/>
</dbReference>
<dbReference type="EMBL" id="JGYP01000002">
    <property type="protein sequence ID" value="KFI45793.1"/>
    <property type="molecule type" value="Genomic_DNA"/>
</dbReference>
<comment type="caution">
    <text evidence="3">The sequence shown here is derived from an EMBL/GenBank/DDBJ whole genome shotgun (WGS) entry which is preliminary data.</text>
</comment>
<feature type="region of interest" description="Disordered" evidence="1">
    <location>
        <begin position="1"/>
        <end position="33"/>
    </location>
</feature>
<evidence type="ECO:0000259" key="2">
    <source>
        <dbReference type="Pfam" id="PF09949"/>
    </source>
</evidence>
<keyword evidence="4" id="KW-1185">Reference proteome</keyword>
<dbReference type="RefSeq" id="WP_237743129.1">
    <property type="nucleotide sequence ID" value="NZ_JDUS01000012.1"/>
</dbReference>